<dbReference type="GO" id="GO:0016832">
    <property type="term" value="F:aldehyde-lyase activity"/>
    <property type="evidence" value="ECO:0007669"/>
    <property type="project" value="TreeGrafter"/>
</dbReference>
<dbReference type="InterPro" id="IPR005000">
    <property type="entry name" value="Aldolase/citrate-lyase_domain"/>
</dbReference>
<evidence type="ECO:0000313" key="5">
    <source>
        <dbReference type="EMBL" id="KGF56985.1"/>
    </source>
</evidence>
<dbReference type="GO" id="GO:0005737">
    <property type="term" value="C:cytoplasm"/>
    <property type="evidence" value="ECO:0007669"/>
    <property type="project" value="TreeGrafter"/>
</dbReference>
<dbReference type="InterPro" id="IPR015813">
    <property type="entry name" value="Pyrv/PenolPyrv_kinase-like_dom"/>
</dbReference>
<dbReference type="PATRIC" id="fig|742738.3.peg.581"/>
<dbReference type="eggNOG" id="COG3836">
    <property type="taxonomic scope" value="Bacteria"/>
</dbReference>
<dbReference type="PANTHER" id="PTHR30502:SF0">
    <property type="entry name" value="PHOSPHOENOLPYRUVATE CARBOXYLASE FAMILY PROTEIN"/>
    <property type="match status" value="1"/>
</dbReference>
<sequence length="262" mass="28630">MDNLTPWKEALKERTLYGCFVTYGLPDIAEVTALMGFDFLLLDNEHGVIEQSTLADMVRASQLRGVPAVVRCTMKEYDHIQKALDFGANGVQLPLVNTAEDARRVVELANYAPQGRRGTAYLPRAARYGMVEDKRAYLRQANDTKLVCCQVETRQAVENLDGILEVDGVDVYFIGPGDLAASYGEPAGSPKMLELTERMIRRIVAAGKTAGYYVGTPEAARQAEEWGARYLVTAVNQYMVSGGRSFLSQVRGGGAVAASSAY</sequence>
<keyword evidence="3" id="KW-0456">Lyase</keyword>
<dbReference type="AlphaFoldDB" id="A0A096BCY3"/>
<comment type="similarity">
    <text evidence="1">Belongs to the HpcH/HpaI aldolase family.</text>
</comment>
<evidence type="ECO:0000313" key="6">
    <source>
        <dbReference type="Proteomes" id="UP000029585"/>
    </source>
</evidence>
<reference evidence="5 6" key="1">
    <citation type="submission" date="2011-08" db="EMBL/GenBank/DDBJ databases">
        <title>The Genome Sequence of Clostridium orbiscindens 1_3_50AFAA.</title>
        <authorList>
            <consortium name="The Broad Institute Genome Sequencing Platform"/>
            <person name="Earl A."/>
            <person name="Ward D."/>
            <person name="Feldgarden M."/>
            <person name="Gevers D."/>
            <person name="Daigneault M."/>
            <person name="Strauss J."/>
            <person name="Allen-Vercoe E."/>
            <person name="Young S.K."/>
            <person name="Zeng Q."/>
            <person name="Gargeya S."/>
            <person name="Fitzgerald M."/>
            <person name="Haas B."/>
            <person name="Abouelleil A."/>
            <person name="Alvarado L."/>
            <person name="Arachchi H.M."/>
            <person name="Berlin A."/>
            <person name="Brown A."/>
            <person name="Chapman S.B."/>
            <person name="Chen Z."/>
            <person name="Dunbar C."/>
            <person name="Freedman E."/>
            <person name="Gearin G."/>
            <person name="Gellesch M."/>
            <person name="Goldberg J."/>
            <person name="Griggs A."/>
            <person name="Gujja S."/>
            <person name="Heiman D."/>
            <person name="Howarth C."/>
            <person name="Larson L."/>
            <person name="Lui A."/>
            <person name="MacDonald P.J.P."/>
            <person name="Montmayeur A."/>
            <person name="Murphy C."/>
            <person name="Neiman D."/>
            <person name="Pearson M."/>
            <person name="Priest M."/>
            <person name="Roberts A."/>
            <person name="Saif S."/>
            <person name="Shea T."/>
            <person name="Shenoy N."/>
            <person name="Sisk P."/>
            <person name="Stolte C."/>
            <person name="Sykes S."/>
            <person name="Wortman J."/>
            <person name="Nusbaum C."/>
            <person name="Birren B."/>
        </authorList>
    </citation>
    <scope>NUCLEOTIDE SEQUENCE [LARGE SCALE GENOMIC DNA]</scope>
    <source>
        <strain evidence="5 6">1_3_50AFAA</strain>
    </source>
</reference>
<dbReference type="GO" id="GO:0046872">
    <property type="term" value="F:metal ion binding"/>
    <property type="evidence" value="ECO:0007669"/>
    <property type="project" value="UniProtKB-KW"/>
</dbReference>
<evidence type="ECO:0000256" key="1">
    <source>
        <dbReference type="ARBA" id="ARBA00005568"/>
    </source>
</evidence>
<dbReference type="RefSeq" id="WP_024723615.1">
    <property type="nucleotide sequence ID" value="NZ_KN174161.1"/>
</dbReference>
<keyword evidence="6" id="KW-1185">Reference proteome</keyword>
<name>A0A096BCY3_FLAPL</name>
<dbReference type="Proteomes" id="UP000029585">
    <property type="component" value="Unassembled WGS sequence"/>
</dbReference>
<comment type="caution">
    <text evidence="5">The sequence shown here is derived from an EMBL/GenBank/DDBJ whole genome shotgun (WGS) entry which is preliminary data.</text>
</comment>
<evidence type="ECO:0000256" key="3">
    <source>
        <dbReference type="ARBA" id="ARBA00023239"/>
    </source>
</evidence>
<dbReference type="InterPro" id="IPR050251">
    <property type="entry name" value="HpcH-HpaI_aldolase"/>
</dbReference>
<organism evidence="5 6">
    <name type="scientific">Flavonifractor plautii 1_3_50AFAA</name>
    <dbReference type="NCBI Taxonomy" id="742738"/>
    <lineage>
        <taxon>Bacteria</taxon>
        <taxon>Bacillati</taxon>
        <taxon>Bacillota</taxon>
        <taxon>Clostridia</taxon>
        <taxon>Eubacteriales</taxon>
        <taxon>Oscillospiraceae</taxon>
        <taxon>Flavonifractor</taxon>
    </lineage>
</organism>
<protein>
    <recommendedName>
        <fullName evidence="4">HpcH/HpaI aldolase/citrate lyase domain-containing protein</fullName>
    </recommendedName>
</protein>
<dbReference type="Gene3D" id="3.20.20.60">
    <property type="entry name" value="Phosphoenolpyruvate-binding domains"/>
    <property type="match status" value="1"/>
</dbReference>
<dbReference type="EMBL" id="ADLO01000021">
    <property type="protein sequence ID" value="KGF56985.1"/>
    <property type="molecule type" value="Genomic_DNA"/>
</dbReference>
<proteinExistence type="inferred from homology"/>
<feature type="domain" description="HpcH/HpaI aldolase/citrate lyase" evidence="4">
    <location>
        <begin position="17"/>
        <end position="214"/>
    </location>
</feature>
<evidence type="ECO:0000256" key="2">
    <source>
        <dbReference type="ARBA" id="ARBA00022723"/>
    </source>
</evidence>
<accession>A0A096BCY3</accession>
<evidence type="ECO:0000259" key="4">
    <source>
        <dbReference type="Pfam" id="PF03328"/>
    </source>
</evidence>
<gene>
    <name evidence="5" type="ORF">HMPREF9460_00560</name>
</gene>
<dbReference type="SUPFAM" id="SSF51621">
    <property type="entry name" value="Phosphoenolpyruvate/pyruvate domain"/>
    <property type="match status" value="1"/>
</dbReference>
<keyword evidence="2" id="KW-0479">Metal-binding</keyword>
<dbReference type="Pfam" id="PF03328">
    <property type="entry name" value="HpcH_HpaI"/>
    <property type="match status" value="1"/>
</dbReference>
<dbReference type="PANTHER" id="PTHR30502">
    <property type="entry name" value="2-KETO-3-DEOXY-L-RHAMNONATE ALDOLASE"/>
    <property type="match status" value="1"/>
</dbReference>
<dbReference type="HOGENOM" id="CLU_059964_4_1_9"/>
<dbReference type="InterPro" id="IPR040442">
    <property type="entry name" value="Pyrv_kinase-like_dom_sf"/>
</dbReference>